<dbReference type="EMBL" id="AHHD01000216">
    <property type="protein sequence ID" value="EKG18141.1"/>
    <property type="molecule type" value="Genomic_DNA"/>
</dbReference>
<dbReference type="Proteomes" id="UP000007129">
    <property type="component" value="Unassembled WGS sequence"/>
</dbReference>
<dbReference type="AlphaFoldDB" id="K2R717"/>
<proteinExistence type="predicted"/>
<protein>
    <submittedName>
        <fullName evidence="1">Uncharacterized protein</fullName>
    </submittedName>
</protein>
<sequence>MIADRWLISAVPSAPPAPQFFFYRRM</sequence>
<organism evidence="1 2">
    <name type="scientific">Macrophomina phaseolina (strain MS6)</name>
    <name type="common">Charcoal rot fungus</name>
    <dbReference type="NCBI Taxonomy" id="1126212"/>
    <lineage>
        <taxon>Eukaryota</taxon>
        <taxon>Fungi</taxon>
        <taxon>Dikarya</taxon>
        <taxon>Ascomycota</taxon>
        <taxon>Pezizomycotina</taxon>
        <taxon>Dothideomycetes</taxon>
        <taxon>Dothideomycetes incertae sedis</taxon>
        <taxon>Botryosphaeriales</taxon>
        <taxon>Botryosphaeriaceae</taxon>
        <taxon>Macrophomina</taxon>
    </lineage>
</organism>
<dbReference type="VEuPathDB" id="FungiDB:MPH_04616"/>
<dbReference type="HOGENOM" id="CLU_3418530_0_0_1"/>
<name>K2R717_MACPH</name>
<evidence type="ECO:0000313" key="1">
    <source>
        <dbReference type="EMBL" id="EKG18141.1"/>
    </source>
</evidence>
<accession>K2R717</accession>
<comment type="caution">
    <text evidence="1">The sequence shown here is derived from an EMBL/GenBank/DDBJ whole genome shotgun (WGS) entry which is preliminary data.</text>
</comment>
<feature type="non-terminal residue" evidence="1">
    <location>
        <position position="26"/>
    </location>
</feature>
<reference evidence="1 2" key="1">
    <citation type="journal article" date="2012" name="BMC Genomics">
        <title>Tools to kill: Genome of one of the most destructive plant pathogenic fungi Macrophomina phaseolina.</title>
        <authorList>
            <person name="Islam M.S."/>
            <person name="Haque M.S."/>
            <person name="Islam M.M."/>
            <person name="Emdad E.M."/>
            <person name="Halim A."/>
            <person name="Hossen Q.M.M."/>
            <person name="Hossain M.Z."/>
            <person name="Ahmed B."/>
            <person name="Rahim S."/>
            <person name="Rahman M.S."/>
            <person name="Alam M.M."/>
            <person name="Hou S."/>
            <person name="Wan X."/>
            <person name="Saito J.A."/>
            <person name="Alam M."/>
        </authorList>
    </citation>
    <scope>NUCLEOTIDE SEQUENCE [LARGE SCALE GENOMIC DNA]</scope>
    <source>
        <strain evidence="1 2">MS6</strain>
    </source>
</reference>
<gene>
    <name evidence="1" type="ORF">MPH_04616</name>
</gene>
<evidence type="ECO:0000313" key="2">
    <source>
        <dbReference type="Proteomes" id="UP000007129"/>
    </source>
</evidence>
<dbReference type="InParanoid" id="K2R717"/>